<proteinExistence type="predicted"/>
<comment type="caution">
    <text evidence="1">The sequence shown here is derived from an EMBL/GenBank/DDBJ whole genome shotgun (WGS) entry which is preliminary data.</text>
</comment>
<organism evidence="1">
    <name type="scientific">bioreactor metagenome</name>
    <dbReference type="NCBI Taxonomy" id="1076179"/>
    <lineage>
        <taxon>unclassified sequences</taxon>
        <taxon>metagenomes</taxon>
        <taxon>ecological metagenomes</taxon>
    </lineage>
</organism>
<dbReference type="EMBL" id="VSSQ01003344">
    <property type="protein sequence ID" value="MPM20258.1"/>
    <property type="molecule type" value="Genomic_DNA"/>
</dbReference>
<name>A0A644XWU2_9ZZZZ</name>
<protein>
    <submittedName>
        <fullName evidence="1">Uncharacterized protein</fullName>
    </submittedName>
</protein>
<evidence type="ECO:0000313" key="1">
    <source>
        <dbReference type="EMBL" id="MPM20258.1"/>
    </source>
</evidence>
<sequence>MILFKSEIEQITLEFLRDENGYALAYGPDLLEGDAPERGYSDLVKQNRLRSAIERLNPSILERQMLSKLISGEIYLKVIDEEDLI</sequence>
<gene>
    <name evidence="1" type="ORF">SDC9_66687</name>
</gene>
<dbReference type="AlphaFoldDB" id="A0A644XWU2"/>
<reference evidence="1" key="1">
    <citation type="submission" date="2019-08" db="EMBL/GenBank/DDBJ databases">
        <authorList>
            <person name="Kucharzyk K."/>
            <person name="Murdoch R.W."/>
            <person name="Higgins S."/>
            <person name="Loffler F."/>
        </authorList>
    </citation>
    <scope>NUCLEOTIDE SEQUENCE</scope>
</reference>
<accession>A0A644XWU2</accession>